<comment type="caution">
    <text evidence="2">The sequence shown here is derived from an EMBL/GenBank/DDBJ whole genome shotgun (WGS) entry which is preliminary data.</text>
</comment>
<evidence type="ECO:0000256" key="1">
    <source>
        <dbReference type="PIRSR" id="PIRSR005902-1"/>
    </source>
</evidence>
<dbReference type="GO" id="GO:0046872">
    <property type="term" value="F:metal ion binding"/>
    <property type="evidence" value="ECO:0007669"/>
    <property type="project" value="UniProtKB-KW"/>
</dbReference>
<dbReference type="PIRSF" id="PIRSF005902">
    <property type="entry name" value="DNase_TatD"/>
    <property type="match status" value="1"/>
</dbReference>
<dbReference type="AlphaFoldDB" id="A0A1E7LTS4"/>
<reference evidence="2 3" key="1">
    <citation type="journal article" date="2016" name="Front. Microbiol.">
        <title>Comparative Genomics Analysis of Streptomyces Species Reveals Their Adaptation to the Marine Environment and Their Diversity at the Genomic Level.</title>
        <authorList>
            <person name="Tian X."/>
            <person name="Zhang Z."/>
            <person name="Yang T."/>
            <person name="Chen M."/>
            <person name="Li J."/>
            <person name="Chen F."/>
            <person name="Yang J."/>
            <person name="Li W."/>
            <person name="Zhang B."/>
            <person name="Zhang Z."/>
            <person name="Wu J."/>
            <person name="Zhang C."/>
            <person name="Long L."/>
            <person name="Xiao J."/>
        </authorList>
    </citation>
    <scope>NUCLEOTIDE SEQUENCE [LARGE SCALE GENOMIC DNA]</scope>
    <source>
        <strain evidence="2 3">SCSIO M10372</strain>
    </source>
</reference>
<dbReference type="Pfam" id="PF01026">
    <property type="entry name" value="TatD_DNase"/>
    <property type="match status" value="1"/>
</dbReference>
<organism evidence="2 3">
    <name type="scientific">Streptomyces nanshensis</name>
    <dbReference type="NCBI Taxonomy" id="518642"/>
    <lineage>
        <taxon>Bacteria</taxon>
        <taxon>Bacillati</taxon>
        <taxon>Actinomycetota</taxon>
        <taxon>Actinomycetes</taxon>
        <taxon>Kitasatosporales</taxon>
        <taxon>Streptomycetaceae</taxon>
        <taxon>Streptomyces</taxon>
    </lineage>
</organism>
<dbReference type="SUPFAM" id="SSF51556">
    <property type="entry name" value="Metallo-dependent hydrolases"/>
    <property type="match status" value="1"/>
</dbReference>
<feature type="binding site" evidence="1">
    <location>
        <position position="8"/>
    </location>
    <ligand>
        <name>a divalent metal cation</name>
        <dbReference type="ChEBI" id="CHEBI:60240"/>
        <label>1</label>
    </ligand>
</feature>
<sequence>MNHLLDSHCHVSGYDDPVAVLRQAAEARVDVVAVTEDPGEYRLLRARLGRRRGVHPALGMHPLRAHSFTPADIGRFLRMLPETTWVGEIGLDYSPAGRTTRRAQLRVLEAVLADPRTRNLPMTVHSRGAEKDTFSRLAQAGVTAAILHWYTGPLALVDEALAAGLWFSVNPAMTTSQKGRALLEILPPDRVLLETDGPFARHNRHPARPADLSDVVARLATRWALTPEQATRHIHGNQQRFLDTTGLPQ</sequence>
<dbReference type="GO" id="GO:0016788">
    <property type="term" value="F:hydrolase activity, acting on ester bonds"/>
    <property type="evidence" value="ECO:0007669"/>
    <property type="project" value="InterPro"/>
</dbReference>
<dbReference type="InterPro" id="IPR032466">
    <property type="entry name" value="Metal_Hydrolase"/>
</dbReference>
<name>A0A1E7LTS4_9ACTN</name>
<evidence type="ECO:0000313" key="3">
    <source>
        <dbReference type="Proteomes" id="UP000175971"/>
    </source>
</evidence>
<dbReference type="PANTHER" id="PTHR46124">
    <property type="entry name" value="D-AMINOACYL-TRNA DEACYLASE"/>
    <property type="match status" value="1"/>
</dbReference>
<dbReference type="RefSeq" id="WP_070201517.1">
    <property type="nucleotide sequence ID" value="NZ_LJGZ01000077.1"/>
</dbReference>
<feature type="binding site" evidence="1">
    <location>
        <position position="88"/>
    </location>
    <ligand>
        <name>a divalent metal cation</name>
        <dbReference type="ChEBI" id="CHEBI:60240"/>
        <label>1</label>
    </ligand>
</feature>
<feature type="binding site" evidence="1">
    <location>
        <position position="148"/>
    </location>
    <ligand>
        <name>a divalent metal cation</name>
        <dbReference type="ChEBI" id="CHEBI:60240"/>
        <label>2</label>
    </ligand>
</feature>
<feature type="binding site" evidence="1">
    <location>
        <position position="125"/>
    </location>
    <ligand>
        <name>a divalent metal cation</name>
        <dbReference type="ChEBI" id="CHEBI:60240"/>
        <label>2</label>
    </ligand>
</feature>
<dbReference type="CDD" id="cd01310">
    <property type="entry name" value="TatD_DNAse"/>
    <property type="match status" value="1"/>
</dbReference>
<feature type="binding site" evidence="1">
    <location>
        <position position="10"/>
    </location>
    <ligand>
        <name>a divalent metal cation</name>
        <dbReference type="ChEBI" id="CHEBI:60240"/>
        <label>1</label>
    </ligand>
</feature>
<keyword evidence="3" id="KW-1185">Reference proteome</keyword>
<accession>A0A1E7LTS4</accession>
<dbReference type="Proteomes" id="UP000175971">
    <property type="component" value="Unassembled WGS sequence"/>
</dbReference>
<dbReference type="EMBL" id="LJGZ01000077">
    <property type="protein sequence ID" value="OEV19629.1"/>
    <property type="molecule type" value="Genomic_DNA"/>
</dbReference>
<dbReference type="OrthoDB" id="9810005at2"/>
<keyword evidence="1" id="KW-0479">Metal-binding</keyword>
<proteinExistence type="predicted"/>
<gene>
    <name evidence="2" type="ORF">AN221_15940</name>
</gene>
<protein>
    <submittedName>
        <fullName evidence="2">Hydrolase TatD</fullName>
    </submittedName>
</protein>
<feature type="binding site" evidence="1">
    <location>
        <position position="196"/>
    </location>
    <ligand>
        <name>a divalent metal cation</name>
        <dbReference type="ChEBI" id="CHEBI:60240"/>
        <label>1</label>
    </ligand>
</feature>
<dbReference type="PANTHER" id="PTHR46124:SF2">
    <property type="entry name" value="D-AMINOACYL-TRNA DEACYLASE"/>
    <property type="match status" value="1"/>
</dbReference>
<dbReference type="Gene3D" id="3.20.20.140">
    <property type="entry name" value="Metal-dependent hydrolases"/>
    <property type="match status" value="1"/>
</dbReference>
<dbReference type="PATRIC" id="fig|518642.7.peg.5488"/>
<keyword evidence="2" id="KW-0378">Hydrolase</keyword>
<dbReference type="InterPro" id="IPR001130">
    <property type="entry name" value="TatD-like"/>
</dbReference>
<evidence type="ECO:0000313" key="2">
    <source>
        <dbReference type="EMBL" id="OEV19629.1"/>
    </source>
</evidence>